<dbReference type="EMBL" id="JSZA02000019">
    <property type="protein sequence ID" value="KHD11780.1"/>
    <property type="molecule type" value="Genomic_DNA"/>
</dbReference>
<dbReference type="Proteomes" id="UP000030428">
    <property type="component" value="Unassembled WGS sequence"/>
</dbReference>
<dbReference type="AlphaFoldDB" id="A0A0A6PMB3"/>
<organism evidence="1 2">
    <name type="scientific">Candidatus Thiomargarita nelsonii</name>
    <dbReference type="NCBI Taxonomy" id="1003181"/>
    <lineage>
        <taxon>Bacteria</taxon>
        <taxon>Pseudomonadati</taxon>
        <taxon>Pseudomonadota</taxon>
        <taxon>Gammaproteobacteria</taxon>
        <taxon>Thiotrichales</taxon>
        <taxon>Thiotrichaceae</taxon>
        <taxon>Thiomargarita</taxon>
    </lineage>
</organism>
<keyword evidence="2" id="KW-1185">Reference proteome</keyword>
<evidence type="ECO:0000313" key="1">
    <source>
        <dbReference type="EMBL" id="KHD11780.1"/>
    </source>
</evidence>
<gene>
    <name evidence="1" type="ORF">PN36_06555</name>
</gene>
<protein>
    <submittedName>
        <fullName evidence="1">Uncharacterized protein</fullName>
    </submittedName>
</protein>
<comment type="caution">
    <text evidence="1">The sequence shown here is derived from an EMBL/GenBank/DDBJ whole genome shotgun (WGS) entry which is preliminary data.</text>
</comment>
<evidence type="ECO:0000313" key="2">
    <source>
        <dbReference type="Proteomes" id="UP000030428"/>
    </source>
</evidence>
<sequence length="71" mass="8142">MFDEKLGFSLFSGLNRLLNINWTDASDNFEHHVRLVGEYLRRVALMDKELALNLISPFFKLSNVIAIDGCI</sequence>
<reference evidence="1 2" key="1">
    <citation type="journal article" date="2016" name="Front. Microbiol.">
        <title>Single-Cell (Meta-)Genomics of a Dimorphic Candidatus Thiomargarita nelsonii Reveals Genomic Plasticity.</title>
        <authorList>
            <person name="Flood B.E."/>
            <person name="Fliss P."/>
            <person name="Jones D.S."/>
            <person name="Dick G.J."/>
            <person name="Jain S."/>
            <person name="Kaster A.K."/>
            <person name="Winkel M."/>
            <person name="Mussmann M."/>
            <person name="Bailey J."/>
        </authorList>
    </citation>
    <scope>NUCLEOTIDE SEQUENCE [LARGE SCALE GENOMIC DNA]</scope>
    <source>
        <strain evidence="1">Hydrate Ridge</strain>
    </source>
</reference>
<accession>A0A0A6PMB3</accession>
<proteinExistence type="predicted"/>
<name>A0A0A6PMB3_9GAMM</name>